<keyword evidence="2" id="KW-0732">Signal</keyword>
<gene>
    <name evidence="4" type="ORF">ABGN05_21335</name>
</gene>
<dbReference type="EMBL" id="JBDPGJ010000005">
    <property type="protein sequence ID" value="MEX0408209.1"/>
    <property type="molecule type" value="Genomic_DNA"/>
</dbReference>
<dbReference type="PANTHER" id="PTHR30329">
    <property type="entry name" value="STATOR ELEMENT OF FLAGELLAR MOTOR COMPLEX"/>
    <property type="match status" value="1"/>
</dbReference>
<dbReference type="Gene3D" id="2.60.20.10">
    <property type="entry name" value="Crystallins"/>
    <property type="match status" value="1"/>
</dbReference>
<reference evidence="4 5" key="1">
    <citation type="submission" date="2024-05" db="EMBL/GenBank/DDBJ databases">
        <authorList>
            <person name="Jiang F."/>
        </authorList>
    </citation>
    <scope>NUCLEOTIDE SEQUENCE [LARGE SCALE GENOMIC DNA]</scope>
    <source>
        <strain evidence="4 5">LZ166</strain>
    </source>
</reference>
<sequence length="496" mass="54353">MKLMHGICSALVVAGFVFATPAAAQGNSGYFKLQTMFQEPENKCFEGNRFASDAVLQGASFMDGCQEVSGQYWKAVPEGNGFFRLKTQFQGENKCLEGNRYAPDAVLGGGAFMDDCQNVSGQLWQAVPDQNGYFRLKTMFQGDNKCLEGNRFAPESVLQGAAFMDDCQNVSGQLWKVVGGSLVNGVPQVASTQAPPAPSPSMPGSAQPVEQCRFYEHVNYEGREWVLQANDRVHWYDEAQQRQYFRSSGRSGFSGREFFDNNSGANDNVSSARTSGSCRAVLWEDPFENGRMLEVAGDEPNFVPLNFNDVASEAECICQSSAGLQPAPTPVMPQPVKMPTAVTIQNQLSGLPGFQVQPQDRVSLGEFVLRPDLRRAAPSIEIQSINFDSASAVIKFDQYDKVQQIGQALSYLLNTNNGARFLIEGHTDAVGSDSSNYVLSQNRAEALRSALVNSFGIPAGALVTAGFGERDLLVPTQQSEWQNRRVTLRRIDQFVR</sequence>
<dbReference type="InterPro" id="IPR050330">
    <property type="entry name" value="Bact_OuterMem_StrucFunc"/>
</dbReference>
<feature type="signal peptide" evidence="2">
    <location>
        <begin position="1"/>
        <end position="24"/>
    </location>
</feature>
<dbReference type="PANTHER" id="PTHR30329:SF21">
    <property type="entry name" value="LIPOPROTEIN YIAD-RELATED"/>
    <property type="match status" value="1"/>
</dbReference>
<dbReference type="PROSITE" id="PS50231">
    <property type="entry name" value="RICIN_B_LECTIN"/>
    <property type="match status" value="1"/>
</dbReference>
<feature type="domain" description="OmpA-like" evidence="3">
    <location>
        <begin position="374"/>
        <end position="496"/>
    </location>
</feature>
<keyword evidence="5" id="KW-1185">Reference proteome</keyword>
<dbReference type="SUPFAM" id="SSF50370">
    <property type="entry name" value="Ricin B-like lectins"/>
    <property type="match status" value="1"/>
</dbReference>
<evidence type="ECO:0000313" key="4">
    <source>
        <dbReference type="EMBL" id="MEX0408209.1"/>
    </source>
</evidence>
<feature type="chain" id="PRO_5046829477" evidence="2">
    <location>
        <begin position="25"/>
        <end position="496"/>
    </location>
</feature>
<dbReference type="PROSITE" id="PS51123">
    <property type="entry name" value="OMPA_2"/>
    <property type="match status" value="1"/>
</dbReference>
<evidence type="ECO:0000313" key="5">
    <source>
        <dbReference type="Proteomes" id="UP001556692"/>
    </source>
</evidence>
<dbReference type="CDD" id="cd00161">
    <property type="entry name" value="beta-trefoil_Ricin-like"/>
    <property type="match status" value="1"/>
</dbReference>
<dbReference type="SUPFAM" id="SSF103088">
    <property type="entry name" value="OmpA-like"/>
    <property type="match status" value="1"/>
</dbReference>
<comment type="caution">
    <text evidence="4">The sequence shown here is derived from an EMBL/GenBank/DDBJ whole genome shotgun (WGS) entry which is preliminary data.</text>
</comment>
<dbReference type="InterPro" id="IPR006665">
    <property type="entry name" value="OmpA-like"/>
</dbReference>
<dbReference type="SUPFAM" id="SSF49695">
    <property type="entry name" value="gamma-Crystallin-like"/>
    <property type="match status" value="1"/>
</dbReference>
<keyword evidence="1" id="KW-0472">Membrane</keyword>
<evidence type="ECO:0000256" key="1">
    <source>
        <dbReference type="PROSITE-ProRule" id="PRU00473"/>
    </source>
</evidence>
<dbReference type="Gene3D" id="2.80.10.50">
    <property type="match status" value="1"/>
</dbReference>
<accession>A0ABV3SN49</accession>
<dbReference type="InterPro" id="IPR035992">
    <property type="entry name" value="Ricin_B-like_lectins"/>
</dbReference>
<protein>
    <submittedName>
        <fullName evidence="4">OmpA family protein</fullName>
    </submittedName>
</protein>
<evidence type="ECO:0000259" key="3">
    <source>
        <dbReference type="PROSITE" id="PS51123"/>
    </source>
</evidence>
<evidence type="ECO:0000256" key="2">
    <source>
        <dbReference type="SAM" id="SignalP"/>
    </source>
</evidence>
<dbReference type="Proteomes" id="UP001556692">
    <property type="component" value="Unassembled WGS sequence"/>
</dbReference>
<dbReference type="RefSeq" id="WP_367956081.1">
    <property type="nucleotide sequence ID" value="NZ_JBDPGJ010000005.1"/>
</dbReference>
<proteinExistence type="predicted"/>
<dbReference type="InterPro" id="IPR036737">
    <property type="entry name" value="OmpA-like_sf"/>
</dbReference>
<dbReference type="CDD" id="cd07185">
    <property type="entry name" value="OmpA_C-like"/>
    <property type="match status" value="1"/>
</dbReference>
<dbReference type="Gene3D" id="3.30.1330.60">
    <property type="entry name" value="OmpA-like domain"/>
    <property type="match status" value="1"/>
</dbReference>
<dbReference type="InterPro" id="IPR011024">
    <property type="entry name" value="G_crystallin-like"/>
</dbReference>
<name>A0ABV3SN49_9HYPH</name>
<organism evidence="4 5">
    <name type="scientific">Aquibium pacificus</name>
    <dbReference type="NCBI Taxonomy" id="3153579"/>
    <lineage>
        <taxon>Bacteria</taxon>
        <taxon>Pseudomonadati</taxon>
        <taxon>Pseudomonadota</taxon>
        <taxon>Alphaproteobacteria</taxon>
        <taxon>Hyphomicrobiales</taxon>
        <taxon>Phyllobacteriaceae</taxon>
        <taxon>Aquibium</taxon>
    </lineage>
</organism>
<dbReference type="Pfam" id="PF00691">
    <property type="entry name" value="OmpA"/>
    <property type="match status" value="1"/>
</dbReference>